<dbReference type="CDD" id="cd18573">
    <property type="entry name" value="ABC_6TM_ABCB10_like"/>
    <property type="match status" value="1"/>
</dbReference>
<dbReference type="PROSITE" id="PS50893">
    <property type="entry name" value="ABC_TRANSPORTER_2"/>
    <property type="match status" value="1"/>
</dbReference>
<feature type="domain" description="ABC transporter" evidence="9">
    <location>
        <begin position="493"/>
        <end position="733"/>
    </location>
</feature>
<evidence type="ECO:0000259" key="10">
    <source>
        <dbReference type="PROSITE" id="PS50929"/>
    </source>
</evidence>
<dbReference type="PANTHER" id="PTHR43394">
    <property type="entry name" value="ATP-DEPENDENT PERMEASE MDL1, MITOCHONDRIAL"/>
    <property type="match status" value="1"/>
</dbReference>
<dbReference type="Pfam" id="PF00005">
    <property type="entry name" value="ABC_tran"/>
    <property type="match status" value="1"/>
</dbReference>
<dbReference type="Gene3D" id="3.40.50.300">
    <property type="entry name" value="P-loop containing nucleotide triphosphate hydrolases"/>
    <property type="match status" value="1"/>
</dbReference>
<evidence type="ECO:0000256" key="1">
    <source>
        <dbReference type="ARBA" id="ARBA00004141"/>
    </source>
</evidence>
<evidence type="ECO:0008006" key="13">
    <source>
        <dbReference type="Google" id="ProtNLM"/>
    </source>
</evidence>
<comment type="subcellular location">
    <subcellularLocation>
        <location evidence="1">Membrane</location>
        <topology evidence="1">Multi-pass membrane protein</topology>
    </subcellularLocation>
</comment>
<evidence type="ECO:0000259" key="9">
    <source>
        <dbReference type="PROSITE" id="PS50893"/>
    </source>
</evidence>
<evidence type="ECO:0000256" key="8">
    <source>
        <dbReference type="SAM" id="Phobius"/>
    </source>
</evidence>
<keyword evidence="5 8" id="KW-1133">Transmembrane helix</keyword>
<feature type="compositionally biased region" description="Basic and acidic residues" evidence="7">
    <location>
        <begin position="747"/>
        <end position="768"/>
    </location>
</feature>
<sequence>MKTYILLYGKLNNDYKNSNWYPFLLASKIVSVLQLWNIGKKIHVPPSPISMLNGRLPLFRLGVYRNVLFRSRLAKLSPIRFRSLATTSSSHLIPVHHLCTRPAPISNSLLSQFVRFNSTKTEQEFPPPPSASASKQPAKPAHQSKTDDYKDIIRLFMLAKRDWRLLLTAILLLTISCSIGMSIPKVIGIVLDTLKTSSGTDFFDLKIPVFSLPLYEFLSFFTVALLIGCVANFGRFILLRILSERVVARLRAHVIKKTLHQDAEFFDNHKVGDLISRLGSDAYVVSRSMTQKVSDGVKALICGVVGVGMMCSLSPQLSVLLLFFTPPVLFSASVFGKQIRNTSKDLQEATGQLTRVAEEQLSGIKTVQSFVAEGNELSRYNVAIRDIFQVGKTAAFTNAKFFTTTSLLGDLSFLTVLAYGSYLVLQSQLSIGDLTAFMLYTEYTGNAVFGLSTFYSEIMQGAGAASRLFELTDRKPSISPTAGHKYEPGRGVIEFKDVSFSYPTRPSVQIFKSLNFKIAPGSSVCIVGPSGRGKSTIALLLLRYYNPTTGTIMIDNQDITQMNCKSLRRHIGIVQQEPVLMSGTIRDNITYGLTYTPTKEEIRSVAKQCFCHNFITKFPNTYDTVIGPNGTLLSGGQKQRIAIARALIKKPTVLILDEATSALDVESEGAINYTFGQLMKSKSMTIVSIAHRLSTIRRSENVIVLGHEGSVVEMGKFKELYSNPTSALSQLLNERTGPAPSEQQQQVEKDNEKEEPNEDKNYDQRNESDDGNNNDNDSNNEPLESKDKNSGDIEESVEHVLKDAAKEANPIKLSQQP</sequence>
<feature type="region of interest" description="Disordered" evidence="7">
    <location>
        <begin position="120"/>
        <end position="145"/>
    </location>
</feature>
<dbReference type="SUPFAM" id="SSF52540">
    <property type="entry name" value="P-loop containing nucleoside triphosphate hydrolases"/>
    <property type="match status" value="1"/>
</dbReference>
<gene>
    <name evidence="11" type="primary">U6500P00240</name>
    <name evidence="11" type="ORF">SEUBUCD650_0P00240</name>
</gene>
<evidence type="ECO:0000256" key="7">
    <source>
        <dbReference type="SAM" id="MobiDB-lite"/>
    </source>
</evidence>
<evidence type="ECO:0000256" key="6">
    <source>
        <dbReference type="ARBA" id="ARBA00023136"/>
    </source>
</evidence>
<evidence type="ECO:0000256" key="4">
    <source>
        <dbReference type="ARBA" id="ARBA00022840"/>
    </source>
</evidence>
<dbReference type="InterPro" id="IPR039421">
    <property type="entry name" value="Type_1_exporter"/>
</dbReference>
<evidence type="ECO:0000313" key="11">
    <source>
        <dbReference type="EMBL" id="CAI1742235.1"/>
    </source>
</evidence>
<dbReference type="SMART" id="SM00382">
    <property type="entry name" value="AAA"/>
    <property type="match status" value="1"/>
</dbReference>
<reference evidence="11" key="1">
    <citation type="submission" date="2022-08" db="EMBL/GenBank/DDBJ databases">
        <authorList>
            <person name="Byrne P K."/>
        </authorList>
    </citation>
    <scope>NUCLEOTIDE SEQUENCE</scope>
    <source>
        <strain evidence="11">UCD650</strain>
    </source>
</reference>
<feature type="compositionally biased region" description="Low complexity" evidence="7">
    <location>
        <begin position="771"/>
        <end position="781"/>
    </location>
</feature>
<dbReference type="EMBL" id="OX291506">
    <property type="protein sequence ID" value="CAI1742235.1"/>
    <property type="molecule type" value="Genomic_DNA"/>
</dbReference>
<organism evidence="11 12">
    <name type="scientific">Saccharomyces eubayanus</name>
    <name type="common">Yeast</name>
    <dbReference type="NCBI Taxonomy" id="1080349"/>
    <lineage>
        <taxon>Eukaryota</taxon>
        <taxon>Fungi</taxon>
        <taxon>Dikarya</taxon>
        <taxon>Ascomycota</taxon>
        <taxon>Saccharomycotina</taxon>
        <taxon>Saccharomycetes</taxon>
        <taxon>Saccharomycetales</taxon>
        <taxon>Saccharomycetaceae</taxon>
        <taxon>Saccharomyces</taxon>
    </lineage>
</organism>
<feature type="transmembrane region" description="Helical" evidence="8">
    <location>
        <begin position="217"/>
        <end position="242"/>
    </location>
</feature>
<keyword evidence="3" id="KW-0547">Nucleotide-binding</keyword>
<dbReference type="SUPFAM" id="SSF90123">
    <property type="entry name" value="ABC transporter transmembrane region"/>
    <property type="match status" value="1"/>
</dbReference>
<keyword evidence="6 8" id="KW-0472">Membrane</keyword>
<dbReference type="InterPro" id="IPR036640">
    <property type="entry name" value="ABC1_TM_sf"/>
</dbReference>
<feature type="region of interest" description="Disordered" evidence="7">
    <location>
        <begin position="734"/>
        <end position="817"/>
    </location>
</feature>
<dbReference type="InterPro" id="IPR003593">
    <property type="entry name" value="AAA+_ATPase"/>
</dbReference>
<feature type="transmembrane region" description="Helical" evidence="8">
    <location>
        <begin position="163"/>
        <end position="183"/>
    </location>
</feature>
<dbReference type="InterPro" id="IPR003439">
    <property type="entry name" value="ABC_transporter-like_ATP-bd"/>
</dbReference>
<keyword evidence="4" id="KW-0067">ATP-binding</keyword>
<feature type="compositionally biased region" description="Low complexity" evidence="7">
    <location>
        <begin position="131"/>
        <end position="141"/>
    </location>
</feature>
<dbReference type="PANTHER" id="PTHR43394:SF2">
    <property type="entry name" value="ATP-DEPENDENT PERMEASE MDL2, MITOCHONDRIAL"/>
    <property type="match status" value="1"/>
</dbReference>
<protein>
    <recommendedName>
        <fullName evidence="13">MDL2-like protein</fullName>
    </recommendedName>
</protein>
<dbReference type="Gene3D" id="1.20.1560.10">
    <property type="entry name" value="ABC transporter type 1, transmembrane domain"/>
    <property type="match status" value="1"/>
</dbReference>
<keyword evidence="2 8" id="KW-0812">Transmembrane</keyword>
<dbReference type="InterPro" id="IPR027417">
    <property type="entry name" value="P-loop_NTPase"/>
</dbReference>
<evidence type="ECO:0000256" key="3">
    <source>
        <dbReference type="ARBA" id="ARBA00022741"/>
    </source>
</evidence>
<feature type="compositionally biased region" description="Basic and acidic residues" evidence="7">
    <location>
        <begin position="783"/>
        <end position="806"/>
    </location>
</feature>
<dbReference type="InterPro" id="IPR011527">
    <property type="entry name" value="ABC1_TM_dom"/>
</dbReference>
<accession>A0ABN8VJW6</accession>
<evidence type="ECO:0000313" key="12">
    <source>
        <dbReference type="Proteomes" id="UP001152964"/>
    </source>
</evidence>
<dbReference type="Pfam" id="PF00664">
    <property type="entry name" value="ABC_membrane"/>
    <property type="match status" value="1"/>
</dbReference>
<keyword evidence="12" id="KW-1185">Reference proteome</keyword>
<dbReference type="Proteomes" id="UP001152964">
    <property type="component" value="Chromosome 16"/>
</dbReference>
<feature type="domain" description="ABC transmembrane type-1" evidence="10">
    <location>
        <begin position="167"/>
        <end position="460"/>
    </location>
</feature>
<dbReference type="PROSITE" id="PS00211">
    <property type="entry name" value="ABC_TRANSPORTER_1"/>
    <property type="match status" value="1"/>
</dbReference>
<evidence type="ECO:0000256" key="5">
    <source>
        <dbReference type="ARBA" id="ARBA00022989"/>
    </source>
</evidence>
<name>A0ABN8VJW6_SACEU</name>
<dbReference type="CDD" id="cd03249">
    <property type="entry name" value="ABC_MTABC3_MDL1_MDL2"/>
    <property type="match status" value="1"/>
</dbReference>
<proteinExistence type="predicted"/>
<evidence type="ECO:0000256" key="2">
    <source>
        <dbReference type="ARBA" id="ARBA00022692"/>
    </source>
</evidence>
<feature type="transmembrane region" description="Helical" evidence="8">
    <location>
        <begin position="299"/>
        <end position="324"/>
    </location>
</feature>
<dbReference type="InterPro" id="IPR017871">
    <property type="entry name" value="ABC_transporter-like_CS"/>
</dbReference>
<dbReference type="PROSITE" id="PS50929">
    <property type="entry name" value="ABC_TM1F"/>
    <property type="match status" value="1"/>
</dbReference>